<protein>
    <recommendedName>
        <fullName evidence="4">Resolvase/invertase-type recombinase catalytic domain-containing protein</fullName>
    </recommendedName>
</protein>
<gene>
    <name evidence="5" type="ORF">S03H2_11990</name>
</gene>
<dbReference type="InterPro" id="IPR036162">
    <property type="entry name" value="Resolvase-like_N_sf"/>
</dbReference>
<dbReference type="PROSITE" id="PS00397">
    <property type="entry name" value="RECOMBINASES_1"/>
    <property type="match status" value="1"/>
</dbReference>
<dbReference type="GO" id="GO:0015074">
    <property type="term" value="P:DNA integration"/>
    <property type="evidence" value="ECO:0007669"/>
    <property type="project" value="UniProtKB-KW"/>
</dbReference>
<evidence type="ECO:0000313" key="5">
    <source>
        <dbReference type="EMBL" id="GAH45131.1"/>
    </source>
</evidence>
<reference evidence="5" key="1">
    <citation type="journal article" date="2014" name="Front. Microbiol.">
        <title>High frequency of phylogenetically diverse reductive dehalogenase-homologous genes in deep subseafloor sedimentary metagenomes.</title>
        <authorList>
            <person name="Kawai M."/>
            <person name="Futagami T."/>
            <person name="Toyoda A."/>
            <person name="Takaki Y."/>
            <person name="Nishi S."/>
            <person name="Hori S."/>
            <person name="Arai W."/>
            <person name="Tsubouchi T."/>
            <person name="Morono Y."/>
            <person name="Uchiyama I."/>
            <person name="Ito T."/>
            <person name="Fujiyama A."/>
            <person name="Inagaki F."/>
            <person name="Takami H."/>
        </authorList>
    </citation>
    <scope>NUCLEOTIDE SEQUENCE</scope>
    <source>
        <strain evidence="5">Expedition CK06-06</strain>
    </source>
</reference>
<proteinExistence type="predicted"/>
<dbReference type="InterPro" id="IPR006118">
    <property type="entry name" value="Recombinase_CS"/>
</dbReference>
<dbReference type="Pfam" id="PF00239">
    <property type="entry name" value="Resolvase"/>
    <property type="match status" value="1"/>
</dbReference>
<keyword evidence="2" id="KW-0238">DNA-binding</keyword>
<dbReference type="EMBL" id="BARU01006103">
    <property type="protein sequence ID" value="GAH45131.1"/>
    <property type="molecule type" value="Genomic_DNA"/>
</dbReference>
<feature type="domain" description="Resolvase/invertase-type recombinase catalytic" evidence="4">
    <location>
        <begin position="3"/>
        <end position="144"/>
    </location>
</feature>
<dbReference type="InterPro" id="IPR050639">
    <property type="entry name" value="SSR_resolvase"/>
</dbReference>
<name>X1FHK6_9ZZZZ</name>
<dbReference type="AlphaFoldDB" id="X1FHK6"/>
<evidence type="ECO:0000256" key="3">
    <source>
        <dbReference type="ARBA" id="ARBA00023172"/>
    </source>
</evidence>
<comment type="caution">
    <text evidence="5">The sequence shown here is derived from an EMBL/GenBank/DDBJ whole genome shotgun (WGS) entry which is preliminary data.</text>
</comment>
<dbReference type="PANTHER" id="PTHR30461:SF19">
    <property type="entry name" value="SITE-SPECIFIC RECOMBINASE RESOLVASE FAMILY"/>
    <property type="match status" value="1"/>
</dbReference>
<dbReference type="SUPFAM" id="SSF53041">
    <property type="entry name" value="Resolvase-like"/>
    <property type="match status" value="1"/>
</dbReference>
<dbReference type="GO" id="GO:0000150">
    <property type="term" value="F:DNA strand exchange activity"/>
    <property type="evidence" value="ECO:0007669"/>
    <property type="project" value="InterPro"/>
</dbReference>
<sequence length="198" mass="22378">MAKTVAYIRVSTDRQDVENQRLEILKLANDKDLGAVEFVEETISGRKPWRDRELAAIIEGFSENDCLIVAELSRLGRSMLEIMEILSVATQQKIKIYAAKGDWQLDGSMQSKIIAMVMAMAAEIERDLISQRTRAALATRKAAGVRLGRRPGPGKSKLDDRRDEILELRDLGVTKKRIAEKMGTTVGNLRHWMKKRNL</sequence>
<dbReference type="GO" id="GO:0003677">
    <property type="term" value="F:DNA binding"/>
    <property type="evidence" value="ECO:0007669"/>
    <property type="project" value="UniProtKB-KW"/>
</dbReference>
<dbReference type="PROSITE" id="PS51736">
    <property type="entry name" value="RECOMBINASES_3"/>
    <property type="match status" value="1"/>
</dbReference>
<evidence type="ECO:0000259" key="4">
    <source>
        <dbReference type="PROSITE" id="PS51736"/>
    </source>
</evidence>
<keyword evidence="1" id="KW-0229">DNA integration</keyword>
<dbReference type="Gene3D" id="3.40.50.1390">
    <property type="entry name" value="Resolvase, N-terminal catalytic domain"/>
    <property type="match status" value="1"/>
</dbReference>
<dbReference type="CDD" id="cd03768">
    <property type="entry name" value="SR_ResInv"/>
    <property type="match status" value="1"/>
</dbReference>
<evidence type="ECO:0000256" key="1">
    <source>
        <dbReference type="ARBA" id="ARBA00022908"/>
    </source>
</evidence>
<evidence type="ECO:0000256" key="2">
    <source>
        <dbReference type="ARBA" id="ARBA00023125"/>
    </source>
</evidence>
<organism evidence="5">
    <name type="scientific">marine sediment metagenome</name>
    <dbReference type="NCBI Taxonomy" id="412755"/>
    <lineage>
        <taxon>unclassified sequences</taxon>
        <taxon>metagenomes</taxon>
        <taxon>ecological metagenomes</taxon>
    </lineage>
</organism>
<accession>X1FHK6</accession>
<dbReference type="InterPro" id="IPR006119">
    <property type="entry name" value="Resolv_N"/>
</dbReference>
<dbReference type="SMART" id="SM00857">
    <property type="entry name" value="Resolvase"/>
    <property type="match status" value="1"/>
</dbReference>
<keyword evidence="3" id="KW-0233">DNA recombination</keyword>
<dbReference type="PANTHER" id="PTHR30461">
    <property type="entry name" value="DNA-INVERTASE FROM LAMBDOID PROPHAGE"/>
    <property type="match status" value="1"/>
</dbReference>